<accession>A0ABY7G9Z2</accession>
<dbReference type="Proteomes" id="UP001164746">
    <property type="component" value="Chromosome 17"/>
</dbReference>
<feature type="coiled-coil region" evidence="1">
    <location>
        <begin position="441"/>
        <end position="468"/>
    </location>
</feature>
<dbReference type="PANTHER" id="PTHR24024">
    <property type="entry name" value="PULMONARY SURFACTANT-ASSOCIATED PROTEIN A"/>
    <property type="match status" value="1"/>
</dbReference>
<evidence type="ECO:0000256" key="1">
    <source>
        <dbReference type="SAM" id="Coils"/>
    </source>
</evidence>
<dbReference type="EMBL" id="CP111028">
    <property type="protein sequence ID" value="WAR30374.1"/>
    <property type="molecule type" value="Genomic_DNA"/>
</dbReference>
<keyword evidence="1" id="KW-0175">Coiled coil</keyword>
<evidence type="ECO:0000313" key="3">
    <source>
        <dbReference type="Proteomes" id="UP001164746"/>
    </source>
</evidence>
<proteinExistence type="predicted"/>
<evidence type="ECO:0000313" key="2">
    <source>
        <dbReference type="EMBL" id="WAR30374.1"/>
    </source>
</evidence>
<reference evidence="2" key="1">
    <citation type="submission" date="2022-11" db="EMBL/GenBank/DDBJ databases">
        <title>Centuries of genome instability and evolution in soft-shell clam transmissible cancer (bioRxiv).</title>
        <authorList>
            <person name="Hart S.F.M."/>
            <person name="Yonemitsu M.A."/>
            <person name="Giersch R.M."/>
            <person name="Beal B.F."/>
            <person name="Arriagada G."/>
            <person name="Davis B.W."/>
            <person name="Ostrander E.A."/>
            <person name="Goff S.P."/>
            <person name="Metzger M.J."/>
        </authorList>
    </citation>
    <scope>NUCLEOTIDE SEQUENCE</scope>
    <source>
        <strain evidence="2">MELC-2E11</strain>
        <tissue evidence="2">Siphon/mantle</tissue>
    </source>
</reference>
<name>A0ABY7G9Z2_MYAAR</name>
<keyword evidence="3" id="KW-1185">Reference proteome</keyword>
<protein>
    <submittedName>
        <fullName evidence="2">Uncharacterized protein</fullName>
    </submittedName>
</protein>
<dbReference type="Gene3D" id="1.20.5.170">
    <property type="match status" value="1"/>
</dbReference>
<feature type="coiled-coil region" evidence="1">
    <location>
        <begin position="215"/>
        <end position="263"/>
    </location>
</feature>
<dbReference type="InterPro" id="IPR051077">
    <property type="entry name" value="Ca-dependent_lectin"/>
</dbReference>
<organism evidence="2 3">
    <name type="scientific">Mya arenaria</name>
    <name type="common">Soft-shell clam</name>
    <dbReference type="NCBI Taxonomy" id="6604"/>
    <lineage>
        <taxon>Eukaryota</taxon>
        <taxon>Metazoa</taxon>
        <taxon>Spiralia</taxon>
        <taxon>Lophotrochozoa</taxon>
        <taxon>Mollusca</taxon>
        <taxon>Bivalvia</taxon>
        <taxon>Autobranchia</taxon>
        <taxon>Heteroconchia</taxon>
        <taxon>Euheterodonta</taxon>
        <taxon>Imparidentia</taxon>
        <taxon>Neoheterodontei</taxon>
        <taxon>Myida</taxon>
        <taxon>Myoidea</taxon>
        <taxon>Myidae</taxon>
        <taxon>Mya</taxon>
    </lineage>
</organism>
<gene>
    <name evidence="2" type="ORF">MAR_032916</name>
</gene>
<dbReference type="PANTHER" id="PTHR24024:SF18">
    <property type="entry name" value="SHORT-CHAIN COLLAGEN C4-LIKE"/>
    <property type="match status" value="1"/>
</dbReference>
<sequence length="859" mass="94533">MSHMKFSIPGAVYVRWGRTTCPANGTDLVYTRYTAGNFYSQDGAADYLCLTSEPIWGVYDDTLHTYSAKIYGTEYEFGGEGYPDGGAQFFGKNIQNHDASCAVCITSRRATVMIPGRNQCYPGWTKEYSGYLVSGLSGTQGHASSSNYACLDAEAEYENSDFENRNGKLMYLVEAVCGSLPCPPYVNYHTYQQKRVLLHGNDDIAAAVQLLTTTVNQLTTEVNHLTTEVNQLTTQNKQLTSQNNQLTTQINHLNNDSTNLKQQMGCFLLTSALGYAAGNLYTENGAADNLCLTSEPIWGAYDDTAQSYSAKVYGTEYEFDLYTNGGAQFFGKNLQDHDAPCAVCHTSRRATVMIPGRNQCYPGWTKEYSGYLVSTLSGYPGFLSPSNYACMDSDAEFESADYESKNGKLMYLVEAICGSLRCPPYTKRVLLNGNEEIATAVQLLTTQNNQLTTQVNQLTAAVNQLTRQVNQQDGGAVYVRWGRTTCPANGTDLVYTGYTAGNLYSQNGAADYLCLTSEPIWGVYDDTLHTYSARIYGTEYEFGGEGYSDGGAQFFGKNIQNHDAPCAVCITSRRATVMIPGRNQCYPGWTKEYSGYLVSGLSGTQGHASSSNYACLDAEAEYENSDIEDKNGKLMYLVEAVCGSLPCPPYTKRVLLHANDDIAAAVQLLTTQNNQLTAAVNHLTTQAFVFINIVSYTAGNSYNQGGAAEYLCLTSEPIWSVYDDTAQRYSSKVYGTEYEFELYTNGGAQFFGKNLFNHDAPCAVCHTSRRTTIMIPGRNQCYPGWTKEYSGYLVSTLSGYSGYSSPSNYACLDSDAEFESADYEDKDGKLMYLVESICGSLRCPPYVNYRELTCVVCSK</sequence>